<dbReference type="InterPro" id="IPR017958">
    <property type="entry name" value="Gln-tRNA_amidoTrfase_suB_CS"/>
</dbReference>
<dbReference type="GO" id="GO:0070681">
    <property type="term" value="P:glutaminyl-tRNAGln biosynthesis via transamidation"/>
    <property type="evidence" value="ECO:0007669"/>
    <property type="project" value="TreeGrafter"/>
</dbReference>
<name>A0A9D6UJW4_UNCSA</name>
<dbReference type="EMBL" id="JACRKR010000089">
    <property type="protein sequence ID" value="MBI5078729.1"/>
    <property type="molecule type" value="Genomic_DNA"/>
</dbReference>
<evidence type="ECO:0000256" key="1">
    <source>
        <dbReference type="ARBA" id="ARBA00022598"/>
    </source>
</evidence>
<dbReference type="PANTHER" id="PTHR11659">
    <property type="entry name" value="GLUTAMYL-TRNA GLN AMIDOTRANSFERASE SUBUNIT B MITOCHONDRIAL AND PROKARYOTIC PET112-RELATED"/>
    <property type="match status" value="1"/>
</dbReference>
<evidence type="ECO:0000256" key="4">
    <source>
        <dbReference type="ARBA" id="ARBA00022917"/>
    </source>
</evidence>
<dbReference type="InterPro" id="IPR017959">
    <property type="entry name" value="Asn/Gln-tRNA_amidoTrfase_suB/E"/>
</dbReference>
<dbReference type="InterPro" id="IPR014746">
    <property type="entry name" value="Gln_synth/guanido_kin_cat_dom"/>
</dbReference>
<accession>A0A9D6UJW4</accession>
<dbReference type="PANTHER" id="PTHR11659:SF0">
    <property type="entry name" value="GLUTAMYL-TRNA(GLN) AMIDOTRANSFERASE SUBUNIT B, MITOCHONDRIAL"/>
    <property type="match status" value="1"/>
</dbReference>
<dbReference type="GO" id="GO:0006412">
    <property type="term" value="P:translation"/>
    <property type="evidence" value="ECO:0007669"/>
    <property type="project" value="UniProtKB-KW"/>
</dbReference>
<feature type="non-terminal residue" evidence="6">
    <location>
        <position position="258"/>
    </location>
</feature>
<dbReference type="AlphaFoldDB" id="A0A9D6UJW4"/>
<dbReference type="InterPro" id="IPR004413">
    <property type="entry name" value="GatB"/>
</dbReference>
<feature type="domain" description="Aspartyl/Glutamyl-tRNA(Gln) amidotransferase subunit B/E catalytic" evidence="5">
    <location>
        <begin position="5"/>
        <end position="257"/>
    </location>
</feature>
<evidence type="ECO:0000256" key="3">
    <source>
        <dbReference type="ARBA" id="ARBA00022840"/>
    </source>
</evidence>
<protein>
    <submittedName>
        <fullName evidence="6">Asp-tRNA(Asn)/Glu-tRNA(Gln) amidotransferase subunit GatB</fullName>
    </submittedName>
</protein>
<dbReference type="PROSITE" id="PS01234">
    <property type="entry name" value="GATB"/>
    <property type="match status" value="1"/>
</dbReference>
<keyword evidence="3" id="KW-0067">ATP-binding</keyword>
<keyword evidence="2" id="KW-0547">Nucleotide-binding</keyword>
<keyword evidence="1" id="KW-0436">Ligase</keyword>
<dbReference type="NCBIfam" id="NF004012">
    <property type="entry name" value="PRK05477.1-2"/>
    <property type="match status" value="1"/>
</dbReference>
<evidence type="ECO:0000259" key="5">
    <source>
        <dbReference type="Pfam" id="PF02934"/>
    </source>
</evidence>
<evidence type="ECO:0000313" key="6">
    <source>
        <dbReference type="EMBL" id="MBI5078729.1"/>
    </source>
</evidence>
<comment type="caution">
    <text evidence="6">The sequence shown here is derived from an EMBL/GenBank/DDBJ whole genome shotgun (WGS) entry which is preliminary data.</text>
</comment>
<dbReference type="Proteomes" id="UP000808761">
    <property type="component" value="Unassembled WGS sequence"/>
</dbReference>
<dbReference type="InterPro" id="IPR006075">
    <property type="entry name" value="Asn/Gln-tRNA_Trfase_suB/E_cat"/>
</dbReference>
<proteinExistence type="predicted"/>
<keyword evidence="4" id="KW-0648">Protein biosynthesis</keyword>
<organism evidence="6 7">
    <name type="scientific">Candidatus Saganbacteria bacterium</name>
    <dbReference type="NCBI Taxonomy" id="2575572"/>
    <lineage>
        <taxon>Bacteria</taxon>
        <taxon>Bacillati</taxon>
        <taxon>Saganbacteria</taxon>
    </lineage>
</organism>
<evidence type="ECO:0000313" key="7">
    <source>
        <dbReference type="Proteomes" id="UP000808761"/>
    </source>
</evidence>
<dbReference type="Pfam" id="PF02934">
    <property type="entry name" value="GatB_N"/>
    <property type="match status" value="1"/>
</dbReference>
<dbReference type="GO" id="GO:0005524">
    <property type="term" value="F:ATP binding"/>
    <property type="evidence" value="ECO:0007669"/>
    <property type="project" value="UniProtKB-KW"/>
</dbReference>
<dbReference type="NCBIfam" id="TIGR00133">
    <property type="entry name" value="gatB"/>
    <property type="match status" value="1"/>
</dbReference>
<reference evidence="6" key="1">
    <citation type="submission" date="2020-07" db="EMBL/GenBank/DDBJ databases">
        <title>Huge and variable diversity of episymbiotic CPR bacteria and DPANN archaea in groundwater ecosystems.</title>
        <authorList>
            <person name="He C.Y."/>
            <person name="Keren R."/>
            <person name="Whittaker M."/>
            <person name="Farag I.F."/>
            <person name="Doudna J."/>
            <person name="Cate J.H.D."/>
            <person name="Banfield J.F."/>
        </authorList>
    </citation>
    <scope>NUCLEOTIDE SEQUENCE</scope>
    <source>
        <strain evidence="6">NC_groundwater_1860_Pr3_B-0.1um_51_7</strain>
    </source>
</reference>
<dbReference type="GO" id="GO:0050567">
    <property type="term" value="F:glutaminyl-tRNA synthase (glutamine-hydrolyzing) activity"/>
    <property type="evidence" value="ECO:0007669"/>
    <property type="project" value="TreeGrafter"/>
</dbReference>
<evidence type="ECO:0000256" key="2">
    <source>
        <dbReference type="ARBA" id="ARBA00022741"/>
    </source>
</evidence>
<sequence>MRYETVIGLEIHAQLMTESKMFCSCSTKFGARPNTNICPVCTGQPGVLPVINKKAIELAIKTALALNCKIEPHSVFARKNYFYPDLPKNYQISQYEQPLATGGSIEIEVEGKIKKIGITRVHLEEDAGKLVHKGAERIVGAEESLADYNREGVPLMEIVSEPDIRSPREAAVYTQTLADLLRYLEVCDARMEEGSLRCDANLSIRPAGETKFGVKTEVKNMNSFKAIEKALIAEEKRHIETAEEGGKIIQETRFYDDV</sequence>
<dbReference type="SUPFAM" id="SSF55931">
    <property type="entry name" value="Glutamine synthetase/guanido kinase"/>
    <property type="match status" value="1"/>
</dbReference>
<gene>
    <name evidence="6" type="primary">gatB</name>
    <name evidence="6" type="ORF">HZB08_01740</name>
</gene>